<evidence type="ECO:0000256" key="9">
    <source>
        <dbReference type="HAMAP-Rule" id="MF_00406"/>
    </source>
</evidence>
<dbReference type="InterPro" id="IPR013114">
    <property type="entry name" value="FabA_FabZ"/>
</dbReference>
<evidence type="ECO:0000256" key="6">
    <source>
        <dbReference type="ARBA" id="ARBA00023098"/>
    </source>
</evidence>
<keyword evidence="4 9" id="KW-0444">Lipid biosynthesis</keyword>
<dbReference type="GO" id="GO:0005737">
    <property type="term" value="C:cytoplasm"/>
    <property type="evidence" value="ECO:0007669"/>
    <property type="project" value="UniProtKB-SubCell"/>
</dbReference>
<dbReference type="RefSeq" id="WP_099622098.1">
    <property type="nucleotide sequence ID" value="NZ_CP024201.1"/>
</dbReference>
<dbReference type="FunFam" id="3.10.129.10:FF:000001">
    <property type="entry name" value="3-hydroxyacyl-[acyl-carrier-protein] dehydratase FabZ"/>
    <property type="match status" value="1"/>
</dbReference>
<feature type="active site" evidence="9">
    <location>
        <position position="56"/>
    </location>
</feature>
<proteinExistence type="inferred from homology"/>
<sequence length="154" mass="17270">MSEDNAGVEIAFDEILQRLPHRYPFLLIDRAEDYVEHKSIVGIKNVTFNEPFFNGHFPGNPVMPGVLIIEAIAQTGAVLMSKTLEVDIERTTIFFMSVDGARFRQPVRPGDTLRMEVEVTRARGDVFKFVGKALVRGKVVAECEFAAMKADKPQ</sequence>
<dbReference type="NCBIfam" id="TIGR01750">
    <property type="entry name" value="fabZ"/>
    <property type="match status" value="1"/>
</dbReference>
<evidence type="ECO:0000256" key="3">
    <source>
        <dbReference type="ARBA" id="ARBA00022490"/>
    </source>
</evidence>
<dbReference type="GO" id="GO:0016020">
    <property type="term" value="C:membrane"/>
    <property type="evidence" value="ECO:0007669"/>
    <property type="project" value="GOC"/>
</dbReference>
<comment type="similarity">
    <text evidence="2 9">Belongs to the thioester dehydratase family. FabZ subfamily.</text>
</comment>
<evidence type="ECO:0000313" key="10">
    <source>
        <dbReference type="EMBL" id="ATQ42845.1"/>
    </source>
</evidence>
<dbReference type="PANTHER" id="PTHR30272">
    <property type="entry name" value="3-HYDROXYACYL-[ACYL-CARRIER-PROTEIN] DEHYDRATASE"/>
    <property type="match status" value="1"/>
</dbReference>
<organism evidence="10 11">
    <name type="scientific">Caulobacter mirabilis</name>
    <dbReference type="NCBI Taxonomy" id="69666"/>
    <lineage>
        <taxon>Bacteria</taxon>
        <taxon>Pseudomonadati</taxon>
        <taxon>Pseudomonadota</taxon>
        <taxon>Alphaproteobacteria</taxon>
        <taxon>Caulobacterales</taxon>
        <taxon>Caulobacteraceae</taxon>
        <taxon>Caulobacter</taxon>
    </lineage>
</organism>
<comment type="catalytic activity">
    <reaction evidence="9">
        <text>a (3R)-hydroxyacyl-[ACP] = a (2E)-enoyl-[ACP] + H2O</text>
        <dbReference type="Rhea" id="RHEA:13097"/>
        <dbReference type="Rhea" id="RHEA-COMP:9925"/>
        <dbReference type="Rhea" id="RHEA-COMP:9945"/>
        <dbReference type="ChEBI" id="CHEBI:15377"/>
        <dbReference type="ChEBI" id="CHEBI:78784"/>
        <dbReference type="ChEBI" id="CHEBI:78827"/>
        <dbReference type="EC" id="4.2.1.59"/>
    </reaction>
</comment>
<evidence type="ECO:0000256" key="5">
    <source>
        <dbReference type="ARBA" id="ARBA00022556"/>
    </source>
</evidence>
<dbReference type="Gene3D" id="3.10.129.10">
    <property type="entry name" value="Hotdog Thioesterase"/>
    <property type="match status" value="1"/>
</dbReference>
<comment type="subcellular location">
    <subcellularLocation>
        <location evidence="1 9">Cytoplasm</location>
    </subcellularLocation>
</comment>
<evidence type="ECO:0000256" key="2">
    <source>
        <dbReference type="ARBA" id="ARBA00009174"/>
    </source>
</evidence>
<evidence type="ECO:0000256" key="8">
    <source>
        <dbReference type="ARBA" id="ARBA00025049"/>
    </source>
</evidence>
<dbReference type="OrthoDB" id="9772788at2"/>
<dbReference type="Pfam" id="PF07977">
    <property type="entry name" value="FabA"/>
    <property type="match status" value="1"/>
</dbReference>
<dbReference type="PANTHER" id="PTHR30272:SF1">
    <property type="entry name" value="3-HYDROXYACYL-[ACYL-CARRIER-PROTEIN] DEHYDRATASE"/>
    <property type="match status" value="1"/>
</dbReference>
<evidence type="ECO:0000256" key="7">
    <source>
        <dbReference type="ARBA" id="ARBA00023239"/>
    </source>
</evidence>
<gene>
    <name evidence="9 10" type="primary">fabZ</name>
    <name evidence="10" type="ORF">CSW64_10700</name>
</gene>
<dbReference type="InterPro" id="IPR010084">
    <property type="entry name" value="FabZ"/>
</dbReference>
<comment type="function">
    <text evidence="8 9">Involved in unsaturated fatty acids biosynthesis. Catalyzes the dehydration of short chain beta-hydroxyacyl-ACPs and long chain saturated and unsaturated beta-hydroxyacyl-ACPs.</text>
</comment>
<dbReference type="InterPro" id="IPR029069">
    <property type="entry name" value="HotDog_dom_sf"/>
</dbReference>
<keyword evidence="5 9" id="KW-0441">Lipid A biosynthesis</keyword>
<dbReference type="NCBIfam" id="NF000582">
    <property type="entry name" value="PRK00006.1"/>
    <property type="match status" value="1"/>
</dbReference>
<dbReference type="GO" id="GO:0019171">
    <property type="term" value="F:(3R)-hydroxyacyl-[acyl-carrier-protein] dehydratase activity"/>
    <property type="evidence" value="ECO:0007669"/>
    <property type="project" value="UniProtKB-EC"/>
</dbReference>
<evidence type="ECO:0000256" key="1">
    <source>
        <dbReference type="ARBA" id="ARBA00004496"/>
    </source>
</evidence>
<keyword evidence="11" id="KW-1185">Reference proteome</keyword>
<evidence type="ECO:0000313" key="11">
    <source>
        <dbReference type="Proteomes" id="UP000228945"/>
    </source>
</evidence>
<dbReference type="AlphaFoldDB" id="A0A2D2AXX8"/>
<dbReference type="EMBL" id="CP024201">
    <property type="protein sequence ID" value="ATQ42845.1"/>
    <property type="molecule type" value="Genomic_DNA"/>
</dbReference>
<dbReference type="EC" id="4.2.1.59" evidence="9"/>
<evidence type="ECO:0000256" key="4">
    <source>
        <dbReference type="ARBA" id="ARBA00022516"/>
    </source>
</evidence>
<keyword evidence="7 9" id="KW-0456">Lyase</keyword>
<dbReference type="GO" id="GO:0006633">
    <property type="term" value="P:fatty acid biosynthetic process"/>
    <property type="evidence" value="ECO:0007669"/>
    <property type="project" value="UniProtKB-UniRule"/>
</dbReference>
<keyword evidence="3 9" id="KW-0963">Cytoplasm</keyword>
<protein>
    <recommendedName>
        <fullName evidence="9">3-hydroxyacyl-[acyl-carrier-protein] dehydratase FabZ</fullName>
        <ecNumber evidence="9">4.2.1.59</ecNumber>
    </recommendedName>
    <alternativeName>
        <fullName evidence="9">(3R)-hydroxymyristoyl-[acyl-carrier-protein] dehydratase</fullName>
        <shortName evidence="9">(3R)-hydroxymyristoyl-ACP dehydrase</shortName>
    </alternativeName>
    <alternativeName>
        <fullName evidence="9">Beta-hydroxyacyl-ACP dehydratase</fullName>
    </alternativeName>
</protein>
<dbReference type="CDD" id="cd01288">
    <property type="entry name" value="FabZ"/>
    <property type="match status" value="1"/>
</dbReference>
<accession>A0A2D2AXX8</accession>
<keyword evidence="6 9" id="KW-0443">Lipid metabolism</keyword>
<dbReference type="SUPFAM" id="SSF54637">
    <property type="entry name" value="Thioesterase/thiol ester dehydrase-isomerase"/>
    <property type="match status" value="1"/>
</dbReference>
<reference evidence="10 11" key="1">
    <citation type="submission" date="2017-10" db="EMBL/GenBank/DDBJ databases">
        <title>Genome sequence of Caulobacter mirabilis FWC38.</title>
        <authorList>
            <person name="Fiebig A."/>
            <person name="Crosson S."/>
        </authorList>
    </citation>
    <scope>NUCLEOTIDE SEQUENCE [LARGE SCALE GENOMIC DNA]</scope>
    <source>
        <strain evidence="10 11">FWC 38</strain>
    </source>
</reference>
<name>A0A2D2AXX8_9CAUL</name>
<dbReference type="Proteomes" id="UP000228945">
    <property type="component" value="Chromosome"/>
</dbReference>
<dbReference type="GO" id="GO:0009245">
    <property type="term" value="P:lipid A biosynthetic process"/>
    <property type="evidence" value="ECO:0007669"/>
    <property type="project" value="UniProtKB-UniRule"/>
</dbReference>
<dbReference type="HAMAP" id="MF_00406">
    <property type="entry name" value="FabZ"/>
    <property type="match status" value="1"/>
</dbReference>
<dbReference type="KEGG" id="cmb:CSW64_10700"/>